<dbReference type="STRING" id="363999.A0A439D523"/>
<dbReference type="Gene3D" id="3.40.47.10">
    <property type="match status" value="2"/>
</dbReference>
<dbReference type="PANTHER" id="PTHR43775">
    <property type="entry name" value="FATTY ACID SYNTHASE"/>
    <property type="match status" value="1"/>
</dbReference>
<dbReference type="InterPro" id="IPR057326">
    <property type="entry name" value="KR_dom"/>
</dbReference>
<dbReference type="InterPro" id="IPR036291">
    <property type="entry name" value="NAD(P)-bd_dom_sf"/>
</dbReference>
<dbReference type="Pfam" id="PF00109">
    <property type="entry name" value="ketoacyl-synt"/>
    <property type="match status" value="1"/>
</dbReference>
<dbReference type="SUPFAM" id="SSF50129">
    <property type="entry name" value="GroES-like"/>
    <property type="match status" value="1"/>
</dbReference>
<feature type="active site" description="Proton donor; for dehydratase activity" evidence="8">
    <location>
        <position position="1063"/>
    </location>
</feature>
<evidence type="ECO:0000259" key="9">
    <source>
        <dbReference type="PROSITE" id="PS50075"/>
    </source>
</evidence>
<dbReference type="Gene3D" id="3.40.50.720">
    <property type="entry name" value="NAD(P)-binding Rossmann-like Domain"/>
    <property type="match status" value="2"/>
</dbReference>
<evidence type="ECO:0000313" key="13">
    <source>
        <dbReference type="Proteomes" id="UP000286045"/>
    </source>
</evidence>
<evidence type="ECO:0000256" key="1">
    <source>
        <dbReference type="ARBA" id="ARBA00022450"/>
    </source>
</evidence>
<dbReference type="Gene3D" id="3.90.180.10">
    <property type="entry name" value="Medium-chain alcohol dehydrogenases, catalytic domain"/>
    <property type="match status" value="1"/>
</dbReference>
<dbReference type="Pfam" id="PF23114">
    <property type="entry name" value="NAD-bd_HRPKS_sdrA"/>
    <property type="match status" value="1"/>
</dbReference>
<evidence type="ECO:0000256" key="6">
    <source>
        <dbReference type="ARBA" id="ARBA00023268"/>
    </source>
</evidence>
<evidence type="ECO:0000256" key="8">
    <source>
        <dbReference type="PROSITE-ProRule" id="PRU01363"/>
    </source>
</evidence>
<dbReference type="InterPro" id="IPR014043">
    <property type="entry name" value="Acyl_transferase_dom"/>
</dbReference>
<dbReference type="Pfam" id="PF08240">
    <property type="entry name" value="ADH_N"/>
    <property type="match status" value="1"/>
</dbReference>
<keyword evidence="1" id="KW-0596">Phosphopantetheine</keyword>
<dbReference type="SMART" id="SM00827">
    <property type="entry name" value="PKS_AT"/>
    <property type="match status" value="1"/>
</dbReference>
<feature type="domain" description="PKS/mFAS DH" evidence="11">
    <location>
        <begin position="843"/>
        <end position="1150"/>
    </location>
</feature>
<keyword evidence="7" id="KW-0012">Acyltransferase</keyword>
<dbReference type="PROSITE" id="PS52004">
    <property type="entry name" value="KS3_2"/>
    <property type="match status" value="1"/>
</dbReference>
<dbReference type="SMART" id="SM00825">
    <property type="entry name" value="PKS_KS"/>
    <property type="match status" value="1"/>
</dbReference>
<dbReference type="InterPro" id="IPR001227">
    <property type="entry name" value="Ac_transferase_dom_sf"/>
</dbReference>
<dbReference type="InterPro" id="IPR020841">
    <property type="entry name" value="PKS_Beta-ketoAc_synthase_dom"/>
</dbReference>
<dbReference type="PROSITE" id="PS52019">
    <property type="entry name" value="PKS_MFAS_DH"/>
    <property type="match status" value="1"/>
</dbReference>
<dbReference type="InterPro" id="IPR020807">
    <property type="entry name" value="PKS_DH"/>
</dbReference>
<dbReference type="GO" id="GO:0044550">
    <property type="term" value="P:secondary metabolite biosynthetic process"/>
    <property type="evidence" value="ECO:0007669"/>
    <property type="project" value="UniProtKB-ARBA"/>
</dbReference>
<dbReference type="Pfam" id="PF14765">
    <property type="entry name" value="PS-DH"/>
    <property type="match status" value="1"/>
</dbReference>
<dbReference type="SMART" id="SM00829">
    <property type="entry name" value="PKS_ER"/>
    <property type="match status" value="1"/>
</dbReference>
<keyword evidence="6" id="KW-0511">Multifunctional enzyme</keyword>
<dbReference type="Pfam" id="PF02801">
    <property type="entry name" value="Ketoacyl-synt_C"/>
    <property type="match status" value="1"/>
</dbReference>
<dbReference type="Pfam" id="PF00698">
    <property type="entry name" value="Acyl_transf_1"/>
    <property type="match status" value="1"/>
</dbReference>
<dbReference type="Pfam" id="PF16197">
    <property type="entry name" value="KAsynt_C_assoc"/>
    <property type="match status" value="1"/>
</dbReference>
<dbReference type="InterPro" id="IPR011032">
    <property type="entry name" value="GroES-like_sf"/>
</dbReference>
<dbReference type="SUPFAM" id="SSF52151">
    <property type="entry name" value="FabD/lysophospholipase-like"/>
    <property type="match status" value="1"/>
</dbReference>
<dbReference type="FunFam" id="3.40.50.720:FF:000209">
    <property type="entry name" value="Polyketide synthase Pks12"/>
    <property type="match status" value="1"/>
</dbReference>
<dbReference type="Proteomes" id="UP000286045">
    <property type="component" value="Unassembled WGS sequence"/>
</dbReference>
<dbReference type="InterPro" id="IPR032821">
    <property type="entry name" value="PKS_assoc"/>
</dbReference>
<dbReference type="Pfam" id="PF08659">
    <property type="entry name" value="KR"/>
    <property type="match status" value="1"/>
</dbReference>
<dbReference type="InterPro" id="IPR020843">
    <property type="entry name" value="ER"/>
</dbReference>
<sequence length="2268" mass="247992">MMSPHVQPGQPFLSPEGVSSTREDPVCIIGMACRLPGDVNSPSELWQYLLDKKCASGTVPPGRYNIGGFYSQEGDKAGLTNVNGGYFLQDDVRNFDNEFFGINNYEATHAVNALRASQCDGAIVASSNLILSPSPHIVAMKAGMLSPTSTCHTFDISADGYARGEAVNVIYLKRLSAAMQNNDTIHGIIRGTGINSNGHTPGVIYPSSELQEVVIRKAYDEASIDFHDTDYVECHGTGTELGDLVELTALANCFSPGRISPLKIGGSKPNFGHSEAASSLTSIIKVSMAFQHGILPPTRGIETLNPKLELSHRNMEVVMEAQPWPREIQRASVCSFGYGGANSHAILESFASYSGESAKPSIRDHAEGQSFVLPVSAASIKSLGDRAGQIYRTAQTCNAHAIESLSYTLAERVTHFRFRTWLAITPGQIQMAENLEMDPSEVFDTDETAPLPYAFIFTGQGAQYHQMGKELLSRSPIFLATIRKLDQVIKHLPPQFAPDWTLEDTLQGLCDNGQIHEVSRSQPICTAIQVGLVDILHSYGVHPSATLGHSSGEIGAAYASGLISASQAIITAYFRGYAVAQQPSHGAMLACGITAEEARSLIQELGLVKQVCIACFNAPESVTLSGLRGGIDAIQSELLARGRFCRFLATGGQAYHSTWMNDAGDNYERLLTPYFQDTDQQSNSEATMYSTAEVNSTGPAVVDAATFMPRYWRKNLESPVRFESTLKYLLGKQKFHLLEVGPHSALKGPINQVRVAAKFDPRTIPYSATLIRNQDANLCMQRLAGRLFAYGHTLKWNAINAIPEQSRLVFRDLPPYPWDYSAGLRWFEPRASVELRNRSHIRHELLGSKQLAGSEIDWSWRNVLRVNEIPWIRDHNIDGQVIFPATAYLSMAVEAVSRVQDTGGSPVSPYTTFELQNVSIISALVVPDDNDLHVPVELHTTISLRKLSAKTISTGIYDFSISSWADGKSVMHCMGSIKVPTSTSFKKTISIPSNDLCREWSMGRWLERYNEEGNFFGPHFQSLTGVRADINQTSPTVQCNTQIWPSKIKGSANSYPVHPLTLDACLQAAQISVTCGDPDAFRAYVPVFITDCRIQVPSAPNNQEGTIDARSQRTGFATLRADCVLEDFQGKPIVEMRGIKMLKYMGRIDKNENATDPFSERHPAMRIRWKPDIMRLNPNTIQEIETYVDNFIQEGLPTAHASTVRDYGIEDTIGALLDLAAHKNPRAKILRVTTGYEGIVNHWLDLLGHGTAFPRLQSWKSLRLEDIDEPQIQKLNPNTFDVLICDGDESRGLWDRPTPQLMSLVKESSIVIACKADAAKAEVSAAGFSTLVIKDQVTLAVRTATRDRGLEGRDVLLLVAEESSPPLQTFFVELTKRLEASGANGVQTVSLAKLATAEVSKKAVCISFLEIEHAFFATISQEELSVLHTLTNGVKDIVWVTGANMMGAPNPDLTLVQGLSRALIVEQPSLRFAVVDIGSHETISSGLSNSCEAIISVLRSFENDDKEFVLSDGLLHVSRFEPDTETNSIFHRRASRERRKKKVPTSAALPSRLSIGKPGLTDTMYFQQICEPYTPPPEGYIDVQTKAVSLNAKDVYTMSGHVETRTGSAAIEFGGLVTAIGPGVTNLSVGDRVVVVTPNSFSTVERVPSWTAHRLLPGEEYGVMATLPTIYCAALYAINNRAQVRNGETVLIHSGAGAFGLATIAIAQRAGAVVFTTAGSTERKRFLVENLGMPETHIFNSRDDTFVDAIHSMTGGRGVDVIVNSLTGDLMHASWRCLAPFGRFIEVGKRELVDDGRLEMHVFARNTTFSAFDLTEMFFQEGQHYKAVVTSLVKDVLELYRSGQIKPVPITTFDVSEITEAYRYFSSKARVGKIVVSLENPNSLLTVTPSKYMTTLDGEKVYLLVGALGGLAFVDHLRQNGTNLTVVKGDVTVLDDVVASVTACKALGGPLGGVVQAAMGLHEDLFSRMTSENWHASVKPKWAGTWNLHMAIDGYDESLDFFLMTSSMNGSVGVPTESNYCAANAFLDAFAFWRRSHGKPATSLGLGMVSDVGYLHDNQEIQTMLLRRGIQPLSENDLLHFVDLAIGTTTQPQHSEPAYTAPAHMLTGLETTGIRKFLKQGFEVSHSAMDDPRASILAAALEASRDTGGSSAGLAPGAGQVAANIPWLEGFSQSIVSTLAVENTATSLKEAILGVLRRRFSHLLLTPVDQIDPKKSLAQFGIDSMIGAEFRTWPRTPFKVEVPFLDLLSTRKSLDSLAVFVEENMPKT</sequence>
<keyword evidence="5" id="KW-0560">Oxidoreductase</keyword>
<keyword evidence="2" id="KW-0597">Phosphoprotein</keyword>
<dbReference type="InterPro" id="IPR014030">
    <property type="entry name" value="Ketoacyl_synth_N"/>
</dbReference>
<accession>A0A439D523</accession>
<feature type="domain" description="Ketosynthase family 3 (KS3)" evidence="10">
    <location>
        <begin position="23"/>
        <end position="349"/>
    </location>
</feature>
<dbReference type="InterPro" id="IPR049551">
    <property type="entry name" value="PKS_DH_C"/>
</dbReference>
<evidence type="ECO:0000256" key="2">
    <source>
        <dbReference type="ARBA" id="ARBA00022553"/>
    </source>
</evidence>
<evidence type="ECO:0000256" key="7">
    <source>
        <dbReference type="ARBA" id="ARBA00023315"/>
    </source>
</evidence>
<organism evidence="12 13">
    <name type="scientific">Xylaria grammica</name>
    <dbReference type="NCBI Taxonomy" id="363999"/>
    <lineage>
        <taxon>Eukaryota</taxon>
        <taxon>Fungi</taxon>
        <taxon>Dikarya</taxon>
        <taxon>Ascomycota</taxon>
        <taxon>Pezizomycotina</taxon>
        <taxon>Sordariomycetes</taxon>
        <taxon>Xylariomycetidae</taxon>
        <taxon>Xylariales</taxon>
        <taxon>Xylariaceae</taxon>
        <taxon>Xylaria</taxon>
    </lineage>
</organism>
<reference evidence="12 13" key="1">
    <citation type="submission" date="2018-12" db="EMBL/GenBank/DDBJ databases">
        <title>Draft genome sequence of Xylaria grammica IHI A82.</title>
        <authorList>
            <person name="Buettner E."/>
            <person name="Kellner H."/>
        </authorList>
    </citation>
    <scope>NUCLEOTIDE SEQUENCE [LARGE SCALE GENOMIC DNA]</scope>
    <source>
        <strain evidence="12 13">IHI A82</strain>
    </source>
</reference>
<dbReference type="InterPro" id="IPR050091">
    <property type="entry name" value="PKS_NRPS_Biosynth_Enz"/>
</dbReference>
<keyword evidence="4" id="KW-0521">NADP</keyword>
<evidence type="ECO:0000256" key="4">
    <source>
        <dbReference type="ARBA" id="ARBA00022857"/>
    </source>
</evidence>
<dbReference type="EMBL" id="RYZI01000151">
    <property type="protein sequence ID" value="RWA09505.1"/>
    <property type="molecule type" value="Genomic_DNA"/>
</dbReference>
<dbReference type="InterPro" id="IPR016036">
    <property type="entry name" value="Malonyl_transacylase_ACP-bd"/>
</dbReference>
<gene>
    <name evidence="12" type="ORF">EKO27_g5599</name>
</gene>
<dbReference type="InterPro" id="IPR014031">
    <property type="entry name" value="Ketoacyl_synth_C"/>
</dbReference>
<dbReference type="Pfam" id="PF13602">
    <property type="entry name" value="ADH_zinc_N_2"/>
    <property type="match status" value="1"/>
</dbReference>
<dbReference type="InterPro" id="IPR049552">
    <property type="entry name" value="PKS_DH_N"/>
</dbReference>
<dbReference type="SUPFAM" id="SSF55048">
    <property type="entry name" value="Probable ACP-binding domain of malonyl-CoA ACP transacylase"/>
    <property type="match status" value="1"/>
</dbReference>
<protein>
    <submittedName>
        <fullName evidence="12">Uncharacterized protein</fullName>
    </submittedName>
</protein>
<dbReference type="Gene3D" id="3.10.129.110">
    <property type="entry name" value="Polyketide synthase dehydratase"/>
    <property type="match status" value="1"/>
</dbReference>
<dbReference type="Pfam" id="PF21089">
    <property type="entry name" value="PKS_DH_N"/>
    <property type="match status" value="1"/>
</dbReference>
<dbReference type="SMART" id="SM00826">
    <property type="entry name" value="PKS_DH"/>
    <property type="match status" value="1"/>
</dbReference>
<feature type="region of interest" description="N-terminal hotdog fold" evidence="8">
    <location>
        <begin position="843"/>
        <end position="984"/>
    </location>
</feature>
<comment type="caution">
    <text evidence="12">The sequence shown here is derived from an EMBL/GenBank/DDBJ whole genome shotgun (WGS) entry which is preliminary data.</text>
</comment>
<dbReference type="InterPro" id="IPR016039">
    <property type="entry name" value="Thiolase-like"/>
</dbReference>
<feature type="region of interest" description="C-terminal hotdog fold" evidence="8">
    <location>
        <begin position="996"/>
        <end position="1150"/>
    </location>
</feature>
<dbReference type="SMART" id="SM00822">
    <property type="entry name" value="PKS_KR"/>
    <property type="match status" value="1"/>
</dbReference>
<name>A0A439D523_9PEZI</name>
<dbReference type="GO" id="GO:1901336">
    <property type="term" value="P:lactone biosynthetic process"/>
    <property type="evidence" value="ECO:0007669"/>
    <property type="project" value="UniProtKB-ARBA"/>
</dbReference>
<proteinExistence type="predicted"/>
<dbReference type="PANTHER" id="PTHR43775:SF50">
    <property type="entry name" value="HIGHLY REDUCING POLYKETIDE SYNTHASE SRDA"/>
    <property type="match status" value="1"/>
</dbReference>
<dbReference type="InterPro" id="IPR013968">
    <property type="entry name" value="PKS_KR"/>
</dbReference>
<dbReference type="InterPro" id="IPR042104">
    <property type="entry name" value="PKS_dehydratase_sf"/>
</dbReference>
<dbReference type="InterPro" id="IPR056501">
    <property type="entry name" value="NAD-bd_HRPKS_sdrA"/>
</dbReference>
<dbReference type="InterPro" id="IPR009081">
    <property type="entry name" value="PP-bd_ACP"/>
</dbReference>
<dbReference type="InterPro" id="IPR013154">
    <property type="entry name" value="ADH-like_N"/>
</dbReference>
<dbReference type="SUPFAM" id="SSF51735">
    <property type="entry name" value="NAD(P)-binding Rossmann-fold domains"/>
    <property type="match status" value="2"/>
</dbReference>
<dbReference type="PROSITE" id="PS50075">
    <property type="entry name" value="CARRIER"/>
    <property type="match status" value="1"/>
</dbReference>
<evidence type="ECO:0000259" key="11">
    <source>
        <dbReference type="PROSITE" id="PS52019"/>
    </source>
</evidence>
<dbReference type="GO" id="GO:0006633">
    <property type="term" value="P:fatty acid biosynthetic process"/>
    <property type="evidence" value="ECO:0007669"/>
    <property type="project" value="TreeGrafter"/>
</dbReference>
<dbReference type="CDD" id="cd00833">
    <property type="entry name" value="PKS"/>
    <property type="match status" value="1"/>
</dbReference>
<dbReference type="InterPro" id="IPR049900">
    <property type="entry name" value="PKS_mFAS_DH"/>
</dbReference>
<dbReference type="Gene3D" id="3.40.366.10">
    <property type="entry name" value="Malonyl-Coenzyme A Acyl Carrier Protein, domain 2"/>
    <property type="match status" value="1"/>
</dbReference>
<dbReference type="CDD" id="cd05195">
    <property type="entry name" value="enoyl_red"/>
    <property type="match status" value="1"/>
</dbReference>
<dbReference type="Gene3D" id="1.10.1200.10">
    <property type="entry name" value="ACP-like"/>
    <property type="match status" value="1"/>
</dbReference>
<feature type="active site" description="Proton acceptor; for dehydratase activity" evidence="8">
    <location>
        <position position="875"/>
    </location>
</feature>
<dbReference type="GO" id="GO:0004312">
    <property type="term" value="F:fatty acid synthase activity"/>
    <property type="evidence" value="ECO:0007669"/>
    <property type="project" value="TreeGrafter"/>
</dbReference>
<dbReference type="SUPFAM" id="SSF53901">
    <property type="entry name" value="Thiolase-like"/>
    <property type="match status" value="2"/>
</dbReference>
<evidence type="ECO:0000313" key="12">
    <source>
        <dbReference type="EMBL" id="RWA09505.1"/>
    </source>
</evidence>
<dbReference type="SUPFAM" id="SSF47336">
    <property type="entry name" value="ACP-like"/>
    <property type="match status" value="1"/>
</dbReference>
<dbReference type="GO" id="GO:0016491">
    <property type="term" value="F:oxidoreductase activity"/>
    <property type="evidence" value="ECO:0007669"/>
    <property type="project" value="UniProtKB-KW"/>
</dbReference>
<evidence type="ECO:0000259" key="10">
    <source>
        <dbReference type="PROSITE" id="PS52004"/>
    </source>
</evidence>
<evidence type="ECO:0000256" key="5">
    <source>
        <dbReference type="ARBA" id="ARBA00023002"/>
    </source>
</evidence>
<evidence type="ECO:0000256" key="3">
    <source>
        <dbReference type="ARBA" id="ARBA00022679"/>
    </source>
</evidence>
<dbReference type="InterPro" id="IPR016035">
    <property type="entry name" value="Acyl_Trfase/lysoPLipase"/>
</dbReference>
<dbReference type="InterPro" id="IPR036736">
    <property type="entry name" value="ACP-like_sf"/>
</dbReference>
<keyword evidence="13" id="KW-1185">Reference proteome</keyword>
<feature type="domain" description="Carrier" evidence="9">
    <location>
        <begin position="2187"/>
        <end position="2265"/>
    </location>
</feature>
<keyword evidence="3" id="KW-0808">Transferase</keyword>